<protein>
    <submittedName>
        <fullName evidence="2">Uncharacterized protein</fullName>
    </submittedName>
</protein>
<evidence type="ECO:0000256" key="1">
    <source>
        <dbReference type="SAM" id="MobiDB-lite"/>
    </source>
</evidence>
<accession>A0A9P7J994</accession>
<organism evidence="2 3">
    <name type="scientific">Suillus subaureus</name>
    <dbReference type="NCBI Taxonomy" id="48587"/>
    <lineage>
        <taxon>Eukaryota</taxon>
        <taxon>Fungi</taxon>
        <taxon>Dikarya</taxon>
        <taxon>Basidiomycota</taxon>
        <taxon>Agaricomycotina</taxon>
        <taxon>Agaricomycetes</taxon>
        <taxon>Agaricomycetidae</taxon>
        <taxon>Boletales</taxon>
        <taxon>Suillineae</taxon>
        <taxon>Suillaceae</taxon>
        <taxon>Suillus</taxon>
    </lineage>
</organism>
<dbReference type="EMBL" id="JABBWG010000033">
    <property type="protein sequence ID" value="KAG1809612.1"/>
    <property type="molecule type" value="Genomic_DNA"/>
</dbReference>
<dbReference type="RefSeq" id="XP_041189326.1">
    <property type="nucleotide sequence ID" value="XM_041333266.1"/>
</dbReference>
<evidence type="ECO:0000313" key="3">
    <source>
        <dbReference type="Proteomes" id="UP000807769"/>
    </source>
</evidence>
<name>A0A9P7J994_9AGAM</name>
<feature type="compositionally biased region" description="Polar residues" evidence="1">
    <location>
        <begin position="372"/>
        <end position="382"/>
    </location>
</feature>
<dbReference type="OrthoDB" id="3244156at2759"/>
<dbReference type="Proteomes" id="UP000807769">
    <property type="component" value="Unassembled WGS sequence"/>
</dbReference>
<feature type="region of interest" description="Disordered" evidence="1">
    <location>
        <begin position="475"/>
        <end position="519"/>
    </location>
</feature>
<feature type="region of interest" description="Disordered" evidence="1">
    <location>
        <begin position="107"/>
        <end position="129"/>
    </location>
</feature>
<feature type="compositionally biased region" description="Basic residues" evidence="1">
    <location>
        <begin position="361"/>
        <end position="371"/>
    </location>
</feature>
<feature type="region of interest" description="Disordered" evidence="1">
    <location>
        <begin position="352"/>
        <end position="457"/>
    </location>
</feature>
<keyword evidence="3" id="KW-1185">Reference proteome</keyword>
<dbReference type="GeneID" id="64627283"/>
<feature type="compositionally biased region" description="Low complexity" evidence="1">
    <location>
        <begin position="431"/>
        <end position="450"/>
    </location>
</feature>
<feature type="compositionally biased region" description="Polar residues" evidence="1">
    <location>
        <begin position="418"/>
        <end position="430"/>
    </location>
</feature>
<gene>
    <name evidence="2" type="ORF">BJ212DRAFT_1302456</name>
</gene>
<proteinExistence type="predicted"/>
<comment type="caution">
    <text evidence="2">The sequence shown here is derived from an EMBL/GenBank/DDBJ whole genome shotgun (WGS) entry which is preliminary data.</text>
</comment>
<evidence type="ECO:0000313" key="2">
    <source>
        <dbReference type="EMBL" id="KAG1809612.1"/>
    </source>
</evidence>
<feature type="region of interest" description="Disordered" evidence="1">
    <location>
        <begin position="1"/>
        <end position="78"/>
    </location>
</feature>
<reference evidence="2" key="1">
    <citation type="journal article" date="2020" name="New Phytol.">
        <title>Comparative genomics reveals dynamic genome evolution in host specialist ectomycorrhizal fungi.</title>
        <authorList>
            <person name="Lofgren L.A."/>
            <person name="Nguyen N.H."/>
            <person name="Vilgalys R."/>
            <person name="Ruytinx J."/>
            <person name="Liao H.L."/>
            <person name="Branco S."/>
            <person name="Kuo A."/>
            <person name="LaButti K."/>
            <person name="Lipzen A."/>
            <person name="Andreopoulos W."/>
            <person name="Pangilinan J."/>
            <person name="Riley R."/>
            <person name="Hundley H."/>
            <person name="Na H."/>
            <person name="Barry K."/>
            <person name="Grigoriev I.V."/>
            <person name="Stajich J.E."/>
            <person name="Kennedy P.G."/>
        </authorList>
    </citation>
    <scope>NUCLEOTIDE SEQUENCE</scope>
    <source>
        <strain evidence="2">MN1</strain>
    </source>
</reference>
<sequence>MSEPDSYGQSRLGDIRIDTSFSRSPSTPRDYLAEPIPRDRYSRASHASRVRDITWISASQPSQYPATQTPQTPHWQHSTPVMRPALHTAQPTLSDSEYEYMTVGIDDTGADEENGYGSSEGHERKPQGKKKFYGGLMNGLKSIPRVMSRGRLNSKDHAKPAKQGITIPPYQPNPQAPGISLVHRQVLANNVPQVERVDTPPSDMLSPTRPNILLDTDVSITDTRRDRTLSAVNELYEPSRSHSHDDIFPAHFHGDTLNTSHPFHHSTDAISTLHPFNRSTEAISLPRTIHLSTQATATPVLVEPRPAEDFAKMESPIRPPPEESIASQVARIRRFMRDLSSLPWISPARISSEYVPGQGDRRRHSRQRYSKTSKSWYNQRNKGTLDLLSGPSTPLSTGRIPHHVQNSPAPAPRPYVMSPSTANLMFSRQLSGGRSRSPSSDGAPSSDSTSNPQYSGPLYPAYVAQPLFVYPSGIPSAGSGLETQPRPVFFTTPVSPPFASPERSRSPLRHNGTPRTPVL</sequence>
<feature type="compositionally biased region" description="Polar residues" evidence="1">
    <location>
        <begin position="56"/>
        <end position="78"/>
    </location>
</feature>
<dbReference type="AlphaFoldDB" id="A0A9P7J994"/>